<feature type="region of interest" description="Disordered" evidence="2">
    <location>
        <begin position="621"/>
        <end position="687"/>
    </location>
</feature>
<dbReference type="InterPro" id="IPR013761">
    <property type="entry name" value="SAM/pointed_sf"/>
</dbReference>
<dbReference type="PROSITE" id="PS50238">
    <property type="entry name" value="RHOGAP"/>
    <property type="match status" value="1"/>
</dbReference>
<dbReference type="STRING" id="946362.F2UMF3"/>
<dbReference type="InParanoid" id="F2UMF3"/>
<dbReference type="GeneID" id="16070175"/>
<dbReference type="CDD" id="cd00159">
    <property type="entry name" value="RhoGAP"/>
    <property type="match status" value="1"/>
</dbReference>
<gene>
    <name evidence="4" type="ORF">PTSG_12878</name>
</gene>
<dbReference type="OMA" id="SACETRH"/>
<dbReference type="KEGG" id="sre:PTSG_12878"/>
<dbReference type="Pfam" id="PF00620">
    <property type="entry name" value="RhoGAP"/>
    <property type="match status" value="1"/>
</dbReference>
<dbReference type="EMBL" id="GL832982">
    <property type="protein sequence ID" value="EGD78302.1"/>
    <property type="molecule type" value="Genomic_DNA"/>
</dbReference>
<dbReference type="PANTHER" id="PTHR15228">
    <property type="entry name" value="SPERMATHECAL PHYSIOLOGY VARIANT"/>
    <property type="match status" value="1"/>
</dbReference>
<feature type="compositionally biased region" description="Low complexity" evidence="2">
    <location>
        <begin position="489"/>
        <end position="498"/>
    </location>
</feature>
<dbReference type="GO" id="GO:0005096">
    <property type="term" value="F:GTPase activator activity"/>
    <property type="evidence" value="ECO:0007669"/>
    <property type="project" value="UniProtKB-KW"/>
</dbReference>
<feature type="domain" description="Rho-GAP" evidence="3">
    <location>
        <begin position="252"/>
        <end position="454"/>
    </location>
</feature>
<evidence type="ECO:0000256" key="1">
    <source>
        <dbReference type="ARBA" id="ARBA00022468"/>
    </source>
</evidence>
<evidence type="ECO:0000313" key="4">
    <source>
        <dbReference type="EMBL" id="EGD78302.1"/>
    </source>
</evidence>
<feature type="compositionally biased region" description="Low complexity" evidence="2">
    <location>
        <begin position="464"/>
        <end position="473"/>
    </location>
</feature>
<dbReference type="Proteomes" id="UP000007799">
    <property type="component" value="Unassembled WGS sequence"/>
</dbReference>
<dbReference type="SUPFAM" id="SSF48350">
    <property type="entry name" value="GTPase activation domain, GAP"/>
    <property type="match status" value="1"/>
</dbReference>
<feature type="compositionally biased region" description="Low complexity" evidence="2">
    <location>
        <begin position="509"/>
        <end position="558"/>
    </location>
</feature>
<dbReference type="InterPro" id="IPR000198">
    <property type="entry name" value="RhoGAP_dom"/>
</dbReference>
<dbReference type="GO" id="GO:0007165">
    <property type="term" value="P:signal transduction"/>
    <property type="evidence" value="ECO:0007669"/>
    <property type="project" value="InterPro"/>
</dbReference>
<dbReference type="SUPFAM" id="SSF47769">
    <property type="entry name" value="SAM/Pointed domain"/>
    <property type="match status" value="1"/>
</dbReference>
<dbReference type="InterPro" id="IPR008936">
    <property type="entry name" value="Rho_GTPase_activation_prot"/>
</dbReference>
<dbReference type="InterPro" id="IPR051025">
    <property type="entry name" value="RhoGAP"/>
</dbReference>
<proteinExistence type="predicted"/>
<dbReference type="AlphaFoldDB" id="F2UMF3"/>
<dbReference type="RefSeq" id="XP_004989625.1">
    <property type="nucleotide sequence ID" value="XM_004989568.1"/>
</dbReference>
<sequence length="781" mass="83828">MLEPDLEAVLRQHRNSTAAPIAIARVAPGRSPQRGKPADGFLELEAGHDIEILSMDRGPSGAWVARDHAGAVGFVHCNDVIVQHFDLDQDVLVEMLHKARVEATQEALRPSSTSPASSSRSSLYALNTRSPTPMSSRPASSQSRRARRKSSSMIHRLISRPNSLNLEPYEMCNCLEERRRSITIGSANAIKTHKRAPPGYLELSKGDSVEVLATKVDQLPAGVWIGRDASGRVGFVDSSDLHMALGYLKFGQDLIESYKGTRRRVPKVVASCVAFLTKYGLEQEGVFRVPGRTALIEELRAGFENDVDMLKDATPLDFNVSAVAGLLKLFLRELPNPVFTRNLHDTFREIARLSNEDDRIAQLKETIANYLPTAHTEVLRDVLNLLHAVAERSEINKMSAANLAVVFAPTLMRKGSNKPPAQLDSADALEAAMQDDQLVKDLLVTCISRVGDIFPDDPTPRDGSPSPSSSSSSLRVEPWRRVYIRRQLSQSPHSASSSVDEGDALRRMSSGSALSPSSHSAHATPVATSATATTTPTPMVAETSRFGGTVSSSPSSSSSLLVVTSAPTAATRACGVASGANGDGRDLEGDVDAVGAVTLRTRRVVSACETRHHRLHRCNANAGEGNPFAADADTYAHDGDGDGDGDSGAVGRWQGIVRANSGPRDEEDGDDVGKGGDSSHGGGDDGDAEVEMLHAQLEEQLQLPSNIKRWSAQHVATYLKGCGLGISESALQALSNVSGAELVSLNKDKLRYTYHLHETDVAKIASLIFELVDPRAEAAFA</sequence>
<dbReference type="OrthoDB" id="79452at2759"/>
<protein>
    <recommendedName>
        <fullName evidence="3">Rho-GAP domain-containing protein</fullName>
    </recommendedName>
</protein>
<feature type="region of interest" description="Disordered" evidence="2">
    <location>
        <begin position="104"/>
        <end position="154"/>
    </location>
</feature>
<dbReference type="Gene3D" id="1.10.555.10">
    <property type="entry name" value="Rho GTPase activation protein"/>
    <property type="match status" value="1"/>
</dbReference>
<evidence type="ECO:0000259" key="3">
    <source>
        <dbReference type="PROSITE" id="PS50238"/>
    </source>
</evidence>
<organism evidence="4 5">
    <name type="scientific">Salpingoeca rosetta (strain ATCC 50818 / BSB-021)</name>
    <dbReference type="NCBI Taxonomy" id="946362"/>
    <lineage>
        <taxon>Eukaryota</taxon>
        <taxon>Choanoflagellata</taxon>
        <taxon>Craspedida</taxon>
        <taxon>Salpingoecidae</taxon>
        <taxon>Salpingoeca</taxon>
    </lineage>
</organism>
<dbReference type="SMART" id="SM00324">
    <property type="entry name" value="RhoGAP"/>
    <property type="match status" value="1"/>
</dbReference>
<dbReference type="PANTHER" id="PTHR15228:SF24">
    <property type="entry name" value="RHO-GAP DOMAIN-CONTAINING PROTEIN"/>
    <property type="match status" value="1"/>
</dbReference>
<evidence type="ECO:0000256" key="2">
    <source>
        <dbReference type="SAM" id="MobiDB-lite"/>
    </source>
</evidence>
<feature type="region of interest" description="Disordered" evidence="2">
    <location>
        <begin position="453"/>
        <end position="558"/>
    </location>
</feature>
<feature type="compositionally biased region" description="Polar residues" evidence="2">
    <location>
        <begin position="124"/>
        <end position="134"/>
    </location>
</feature>
<accession>F2UMF3</accession>
<feature type="compositionally biased region" description="Low complexity" evidence="2">
    <location>
        <begin position="107"/>
        <end position="123"/>
    </location>
</feature>
<keyword evidence="5" id="KW-1185">Reference proteome</keyword>
<dbReference type="eggNOG" id="KOG4270">
    <property type="taxonomic scope" value="Eukaryota"/>
</dbReference>
<name>F2UMF3_SALR5</name>
<keyword evidence="1" id="KW-0343">GTPase activation</keyword>
<reference evidence="4" key="1">
    <citation type="submission" date="2009-08" db="EMBL/GenBank/DDBJ databases">
        <title>Annotation of Salpingoeca rosetta.</title>
        <authorList>
            <consortium name="The Broad Institute Genome Sequencing Platform"/>
            <person name="Russ C."/>
            <person name="Cuomo C."/>
            <person name="Burger G."/>
            <person name="Gray M.W."/>
            <person name="Holland P.W.H."/>
            <person name="King N."/>
            <person name="Lang F.B.F."/>
            <person name="Roger A.J."/>
            <person name="Ruiz-Trillo I."/>
            <person name="Young S.K."/>
            <person name="Zeng Q."/>
            <person name="Gargeya S."/>
            <person name="Alvarado L."/>
            <person name="Berlin A."/>
            <person name="Chapman S.B."/>
            <person name="Chen Z."/>
            <person name="Freedman E."/>
            <person name="Gellesch M."/>
            <person name="Goldberg J."/>
            <person name="Griggs A."/>
            <person name="Gujja S."/>
            <person name="Heilman E."/>
            <person name="Heiman D."/>
            <person name="Howarth C."/>
            <person name="Mehta T."/>
            <person name="Neiman D."/>
            <person name="Pearson M."/>
            <person name="Roberts A."/>
            <person name="Saif S."/>
            <person name="Shea T."/>
            <person name="Shenoy N."/>
            <person name="Sisk P."/>
            <person name="Stolte C."/>
            <person name="Sykes S."/>
            <person name="White J."/>
            <person name="Yandava C."/>
            <person name="Haas B."/>
            <person name="Nusbaum C."/>
            <person name="Birren B."/>
        </authorList>
    </citation>
    <scope>NUCLEOTIDE SEQUENCE</scope>
    <source>
        <strain evidence="4">ATCC 50818</strain>
    </source>
</reference>
<evidence type="ECO:0000313" key="5">
    <source>
        <dbReference type="Proteomes" id="UP000007799"/>
    </source>
</evidence>